<dbReference type="KEGG" id="hro:HELRODRAFT_179058"/>
<evidence type="ECO:0000313" key="1">
    <source>
        <dbReference type="EMBL" id="ESN95865.1"/>
    </source>
</evidence>
<accession>T1FE45</accession>
<keyword evidence="3" id="KW-1185">Reference proteome</keyword>
<evidence type="ECO:0000313" key="2">
    <source>
        <dbReference type="EnsemblMetazoa" id="HelroP179058"/>
    </source>
</evidence>
<proteinExistence type="predicted"/>
<dbReference type="EMBL" id="KB097502">
    <property type="protein sequence ID" value="ESN95865.1"/>
    <property type="molecule type" value="Genomic_DNA"/>
</dbReference>
<dbReference type="GeneID" id="20207094"/>
<reference evidence="1 3" key="2">
    <citation type="journal article" date="2013" name="Nature">
        <title>Insights into bilaterian evolution from three spiralian genomes.</title>
        <authorList>
            <person name="Simakov O."/>
            <person name="Marletaz F."/>
            <person name="Cho S.J."/>
            <person name="Edsinger-Gonzales E."/>
            <person name="Havlak P."/>
            <person name="Hellsten U."/>
            <person name="Kuo D.H."/>
            <person name="Larsson T."/>
            <person name="Lv J."/>
            <person name="Arendt D."/>
            <person name="Savage R."/>
            <person name="Osoegawa K."/>
            <person name="de Jong P."/>
            <person name="Grimwood J."/>
            <person name="Chapman J.A."/>
            <person name="Shapiro H."/>
            <person name="Aerts A."/>
            <person name="Otillar R.P."/>
            <person name="Terry A.Y."/>
            <person name="Boore J.L."/>
            <person name="Grigoriev I.V."/>
            <person name="Lindberg D.R."/>
            <person name="Seaver E.C."/>
            <person name="Weisblat D.A."/>
            <person name="Putnam N.H."/>
            <person name="Rokhsar D.S."/>
        </authorList>
    </citation>
    <scope>NUCLEOTIDE SEQUENCE</scope>
</reference>
<organism evidence="2 3">
    <name type="scientific">Helobdella robusta</name>
    <name type="common">Californian leech</name>
    <dbReference type="NCBI Taxonomy" id="6412"/>
    <lineage>
        <taxon>Eukaryota</taxon>
        <taxon>Metazoa</taxon>
        <taxon>Spiralia</taxon>
        <taxon>Lophotrochozoa</taxon>
        <taxon>Annelida</taxon>
        <taxon>Clitellata</taxon>
        <taxon>Hirudinea</taxon>
        <taxon>Rhynchobdellida</taxon>
        <taxon>Glossiphoniidae</taxon>
        <taxon>Helobdella</taxon>
    </lineage>
</organism>
<reference evidence="3" key="1">
    <citation type="submission" date="2012-12" db="EMBL/GenBank/DDBJ databases">
        <authorList>
            <person name="Hellsten U."/>
            <person name="Grimwood J."/>
            <person name="Chapman J.A."/>
            <person name="Shapiro H."/>
            <person name="Aerts A."/>
            <person name="Otillar R.P."/>
            <person name="Terry A.Y."/>
            <person name="Boore J.L."/>
            <person name="Simakov O."/>
            <person name="Marletaz F."/>
            <person name="Cho S.-J."/>
            <person name="Edsinger-Gonzales E."/>
            <person name="Havlak P."/>
            <person name="Kuo D.-H."/>
            <person name="Larsson T."/>
            <person name="Lv J."/>
            <person name="Arendt D."/>
            <person name="Savage R."/>
            <person name="Osoegawa K."/>
            <person name="de Jong P."/>
            <person name="Lindberg D.R."/>
            <person name="Seaver E.C."/>
            <person name="Weisblat D.A."/>
            <person name="Putnam N.H."/>
            <person name="Grigoriev I.V."/>
            <person name="Rokhsar D.S."/>
        </authorList>
    </citation>
    <scope>NUCLEOTIDE SEQUENCE</scope>
</reference>
<dbReference type="Proteomes" id="UP000015101">
    <property type="component" value="Unassembled WGS sequence"/>
</dbReference>
<protein>
    <submittedName>
        <fullName evidence="1 2">Uncharacterized protein</fullName>
    </submittedName>
</protein>
<dbReference type="InParanoid" id="T1FE45"/>
<dbReference type="RefSeq" id="XP_009026153.1">
    <property type="nucleotide sequence ID" value="XM_009027905.1"/>
</dbReference>
<name>T1FE45_HELRO</name>
<sequence length="205" mass="23903">MEVWNKYMKSSAHHPWIGHMMLWMKFFARMFLTDNTVVNILMLGLADLKDLEEPHIEREKQRTVREELDVMDRMQLHSNAPTFHSIPRHNSRTFKHLRKVVPVKEFKRKYTVSDALLLRRLIVAADSGRDVDLKQLLRHELHEAALSLAMFDGYLRLPITKGDAFALAEVHNGKFCDKLGGRVISVPKFHDCLNENLEKHLVIAK</sequence>
<dbReference type="EMBL" id="AMQM01006717">
    <property type="status" value="NOT_ANNOTATED_CDS"/>
    <property type="molecule type" value="Genomic_DNA"/>
</dbReference>
<evidence type="ECO:0000313" key="3">
    <source>
        <dbReference type="Proteomes" id="UP000015101"/>
    </source>
</evidence>
<dbReference type="OrthoDB" id="7428225at2759"/>
<gene>
    <name evidence="2" type="primary">20207094</name>
    <name evidence="1" type="ORF">HELRODRAFT_179058</name>
</gene>
<dbReference type="AlphaFoldDB" id="T1FE45"/>
<reference evidence="2" key="3">
    <citation type="submission" date="2015-06" db="UniProtKB">
        <authorList>
            <consortium name="EnsemblMetazoa"/>
        </authorList>
    </citation>
    <scope>IDENTIFICATION</scope>
</reference>
<dbReference type="CTD" id="20207094"/>
<dbReference type="HOGENOM" id="CLU_1338873_0_0_1"/>
<dbReference type="EnsemblMetazoa" id="HelroT179058">
    <property type="protein sequence ID" value="HelroP179058"/>
    <property type="gene ID" value="HelroG179058"/>
</dbReference>